<dbReference type="InterPro" id="IPR033731">
    <property type="entry name" value="GlyRS-like_core"/>
</dbReference>
<feature type="binding site" evidence="8">
    <location>
        <begin position="337"/>
        <end position="340"/>
    </location>
    <ligand>
        <name>ATP</name>
        <dbReference type="ChEBI" id="CHEBI:30616"/>
    </ligand>
</feature>
<evidence type="ECO:0000259" key="9">
    <source>
        <dbReference type="PROSITE" id="PS50862"/>
    </source>
</evidence>
<evidence type="ECO:0000256" key="1">
    <source>
        <dbReference type="ARBA" id="ARBA00008226"/>
    </source>
</evidence>
<evidence type="ECO:0000256" key="2">
    <source>
        <dbReference type="ARBA" id="ARBA00022490"/>
    </source>
</evidence>
<evidence type="ECO:0000256" key="4">
    <source>
        <dbReference type="ARBA" id="ARBA00022741"/>
    </source>
</evidence>
<evidence type="ECO:0000256" key="8">
    <source>
        <dbReference type="HAMAP-Rule" id="MF_00253"/>
    </source>
</evidence>
<dbReference type="FunFam" id="3.30.930.10:FF:000014">
    <property type="entry name" value="Glycine--tRNA ligase"/>
    <property type="match status" value="1"/>
</dbReference>
<dbReference type="InterPro" id="IPR004154">
    <property type="entry name" value="Anticodon-bd"/>
</dbReference>
<evidence type="ECO:0000256" key="7">
    <source>
        <dbReference type="ARBA" id="ARBA00023146"/>
    </source>
</evidence>
<evidence type="ECO:0000256" key="3">
    <source>
        <dbReference type="ARBA" id="ARBA00022598"/>
    </source>
</evidence>
<sequence length="491" mass="55786">MFKGGRDLCEVAAGADSMLDRGEGERRVTMEKIVGLCKRRGFVFPSSEIYGGQGGVWDYGPMGIALKNNIAHAWWQDMTRLHDHIVGLDAAILMHPNVWRTSGHVDHFSDPLVDCTVCKSRFRADQVAVPSAGGPCPQCGGALTGVRNFNLMFSTHMGPTDERASLLYLRPETAQGIYVNYKNVLQTTRLKVPFGIAQIGKAFRNEIVTKNFIFRTCEFEQMEMQFFVRPAEDTHWFEYWCAQRWAFYQKYGVRMNHMRWRTHAAHELAHYARAACDIEYAFPMGFRELEGVHNRGDFDLTRHAQHSGKDLCYVDPDPNLDAAARRYVPCVVETSAGLTRCVLMFLCDAYTEEYVQAPNVAFSETTQTADQEGAARTGEMRIVLRLHPALSPTTVAFLPLVKKDGLVDLARAVRDELREDFACDFDAAGAIGKRYRRQDEVGTPFCVTVDYQSKEDDTVTVRLRDSMAQRRVSRAFLAEFLRTEIKHYRRP</sequence>
<dbReference type="InterPro" id="IPR045864">
    <property type="entry name" value="aa-tRNA-synth_II/BPL/LPL"/>
</dbReference>
<evidence type="ECO:0000256" key="6">
    <source>
        <dbReference type="ARBA" id="ARBA00022917"/>
    </source>
</evidence>
<comment type="function">
    <text evidence="8">Catalyzes the attachment of glycine to tRNA(Gly).</text>
</comment>
<dbReference type="Gene3D" id="3.40.50.800">
    <property type="entry name" value="Anticodon-binding domain"/>
    <property type="match status" value="1"/>
</dbReference>
<dbReference type="GO" id="GO:0005524">
    <property type="term" value="F:ATP binding"/>
    <property type="evidence" value="ECO:0007669"/>
    <property type="project" value="UniProtKB-UniRule"/>
</dbReference>
<feature type="binding site" evidence="8">
    <location>
        <begin position="204"/>
        <end position="206"/>
    </location>
    <ligand>
        <name>ATP</name>
        <dbReference type="ChEBI" id="CHEBI:30616"/>
    </ligand>
</feature>
<gene>
    <name evidence="10" type="primary">glyS</name>
    <name evidence="8" type="synonym">glyQS</name>
    <name evidence="10" type="ordered locus">TPEGAU_0672</name>
</gene>
<dbReference type="SUPFAM" id="SSF55681">
    <property type="entry name" value="Class II aaRS and biotin synthetases"/>
    <property type="match status" value="1"/>
</dbReference>
<dbReference type="InterPro" id="IPR036621">
    <property type="entry name" value="Anticodon-bd_dom_sf"/>
</dbReference>
<feature type="binding site" evidence="8">
    <location>
        <begin position="219"/>
        <end position="223"/>
    </location>
    <ligand>
        <name>substrate</name>
    </ligand>
</feature>
<dbReference type="GO" id="GO:0004081">
    <property type="term" value="F:bis(5'-nucleosyl)-tetraphosphatase (asymmetrical) activity"/>
    <property type="evidence" value="ECO:0007669"/>
    <property type="project" value="UniProtKB-ARBA"/>
</dbReference>
<keyword evidence="5 8" id="KW-0067">ATP-binding</keyword>
<dbReference type="PROSITE" id="PS50862">
    <property type="entry name" value="AA_TRNA_LIGASE_II"/>
    <property type="match status" value="1"/>
</dbReference>
<dbReference type="InterPro" id="IPR002314">
    <property type="entry name" value="aa-tRNA-synt_IIb"/>
</dbReference>
<comment type="catalytic activity">
    <reaction evidence="8">
        <text>tRNA(Gly) + glycine + ATP = glycyl-tRNA(Gly) + AMP + diphosphate</text>
        <dbReference type="Rhea" id="RHEA:16013"/>
        <dbReference type="Rhea" id="RHEA-COMP:9664"/>
        <dbReference type="Rhea" id="RHEA-COMP:9683"/>
        <dbReference type="ChEBI" id="CHEBI:30616"/>
        <dbReference type="ChEBI" id="CHEBI:33019"/>
        <dbReference type="ChEBI" id="CHEBI:57305"/>
        <dbReference type="ChEBI" id="CHEBI:78442"/>
        <dbReference type="ChEBI" id="CHEBI:78522"/>
        <dbReference type="ChEBI" id="CHEBI:456215"/>
        <dbReference type="EC" id="6.1.1.14"/>
    </reaction>
</comment>
<dbReference type="CDD" id="cd00774">
    <property type="entry name" value="GlyRS-like_core"/>
    <property type="match status" value="1"/>
</dbReference>
<organism evidence="10 11">
    <name type="scientific">Treponema pallidum subsp. pertenue (strain Gauthier)</name>
    <dbReference type="NCBI Taxonomy" id="491080"/>
    <lineage>
        <taxon>Bacteria</taxon>
        <taxon>Pseudomonadati</taxon>
        <taxon>Spirochaetota</taxon>
        <taxon>Spirochaetia</taxon>
        <taxon>Spirochaetales</taxon>
        <taxon>Treponemataceae</taxon>
        <taxon>Treponema</taxon>
    </lineage>
</organism>
<dbReference type="InterPro" id="IPR006195">
    <property type="entry name" value="aa-tRNA-synth_II"/>
</dbReference>
<dbReference type="NCBIfam" id="NF003211">
    <property type="entry name" value="PRK04173.1"/>
    <property type="match status" value="1"/>
</dbReference>
<dbReference type="KEGG" id="tpg:TPEGAU_0672"/>
<dbReference type="EMBL" id="CP002376">
    <property type="protein sequence ID" value="AEZ59934.1"/>
    <property type="molecule type" value="Genomic_DNA"/>
</dbReference>
<comment type="subcellular location">
    <subcellularLocation>
        <location evidence="8">Cytoplasm</location>
    </subcellularLocation>
</comment>
<feature type="binding site" evidence="8">
    <location>
        <position position="172"/>
    </location>
    <ligand>
        <name>substrate</name>
    </ligand>
</feature>
<keyword evidence="7 8" id="KW-0030">Aminoacyl-tRNA synthetase</keyword>
<dbReference type="PANTHER" id="PTHR10745">
    <property type="entry name" value="GLYCYL-TRNA SYNTHETASE/DNA POLYMERASE SUBUNIT GAMMA-2"/>
    <property type="match status" value="1"/>
</dbReference>
<feature type="binding site" evidence="8">
    <location>
        <begin position="214"/>
        <end position="219"/>
    </location>
    <ligand>
        <name>ATP</name>
        <dbReference type="ChEBI" id="CHEBI:30616"/>
    </ligand>
</feature>
<evidence type="ECO:0000313" key="10">
    <source>
        <dbReference type="EMBL" id="AEZ59934.1"/>
    </source>
</evidence>
<feature type="domain" description="Aminoacyl-transfer RNA synthetases class-II family profile" evidence="9">
    <location>
        <begin position="31"/>
        <end position="358"/>
    </location>
</feature>
<dbReference type="SUPFAM" id="SSF52954">
    <property type="entry name" value="Class II aaRS ABD-related"/>
    <property type="match status" value="1"/>
</dbReference>
<protein>
    <recommendedName>
        <fullName evidence="8">Glycine--tRNA ligase</fullName>
        <ecNumber evidence="8">6.1.1.14</ecNumber>
    </recommendedName>
    <alternativeName>
        <fullName evidence="8">Glycyl-tRNA synthetase</fullName>
        <shortName evidence="8">GlyRS</shortName>
    </alternativeName>
</protein>
<dbReference type="InterPro" id="IPR002315">
    <property type="entry name" value="tRNA-synt_gly"/>
</dbReference>
<feature type="binding site" evidence="8">
    <location>
        <position position="123"/>
    </location>
    <ligand>
        <name>substrate</name>
    </ligand>
</feature>
<keyword evidence="6 8" id="KW-0648">Protein biosynthesis</keyword>
<dbReference type="PANTHER" id="PTHR10745:SF8">
    <property type="entry name" value="DNA POLYMERASE SUBUNIT GAMMA-2, MITOCHONDRIAL"/>
    <property type="match status" value="1"/>
</dbReference>
<comment type="subunit">
    <text evidence="8">Homodimer.</text>
</comment>
<dbReference type="GO" id="GO:0005737">
    <property type="term" value="C:cytoplasm"/>
    <property type="evidence" value="ECO:0007669"/>
    <property type="project" value="UniProtKB-SubCell"/>
</dbReference>
<feature type="binding site" evidence="8">
    <location>
        <begin position="333"/>
        <end position="337"/>
    </location>
    <ligand>
        <name>substrate</name>
    </ligand>
</feature>
<dbReference type="GO" id="GO:0004820">
    <property type="term" value="F:glycine-tRNA ligase activity"/>
    <property type="evidence" value="ECO:0007669"/>
    <property type="project" value="UniProtKB-UniRule"/>
</dbReference>
<dbReference type="AlphaFoldDB" id="A0AAU8Q0X6"/>
<dbReference type="GO" id="GO:1990742">
    <property type="term" value="C:microvesicle"/>
    <property type="evidence" value="ECO:0007669"/>
    <property type="project" value="UniProtKB-ARBA"/>
</dbReference>
<comment type="similarity">
    <text evidence="1 8">Belongs to the class-II aminoacyl-tRNA synthetase family.</text>
</comment>
<dbReference type="NCBIfam" id="TIGR00389">
    <property type="entry name" value="glyS_dimeric"/>
    <property type="match status" value="1"/>
</dbReference>
<dbReference type="Pfam" id="PF03129">
    <property type="entry name" value="HGTP_anticodon"/>
    <property type="match status" value="1"/>
</dbReference>
<dbReference type="InterPro" id="IPR022961">
    <property type="entry name" value="Gly_tRNA_ligase_bac"/>
</dbReference>
<keyword evidence="2 8" id="KW-0963">Cytoplasm</keyword>
<dbReference type="HAMAP" id="MF_00253_B">
    <property type="entry name" value="Gly_tRNA_synth_B"/>
    <property type="match status" value="1"/>
</dbReference>
<dbReference type="EC" id="6.1.1.14" evidence="8"/>
<dbReference type="Gene3D" id="3.30.930.10">
    <property type="entry name" value="Bira Bifunctional Protein, Domain 2"/>
    <property type="match status" value="1"/>
</dbReference>
<dbReference type="GO" id="GO:0006426">
    <property type="term" value="P:glycyl-tRNA aminoacylation"/>
    <property type="evidence" value="ECO:0007669"/>
    <property type="project" value="UniProtKB-UniRule"/>
</dbReference>
<feature type="binding site" evidence="8">
    <location>
        <begin position="288"/>
        <end position="289"/>
    </location>
    <ligand>
        <name>ATP</name>
        <dbReference type="ChEBI" id="CHEBI:30616"/>
    </ligand>
</feature>
<keyword evidence="3 8" id="KW-0436">Ligase</keyword>
<reference evidence="11" key="1">
    <citation type="journal article" date="2012" name="PLoS Negl. Trop. Dis.">
        <title>Whole genome sequences of three Treponema pallidum ssp. pertenue strains: yaws and syphilis treponemes differ in less than 0.2% of the genome sequence.</title>
        <authorList>
            <person name="Cejkova D."/>
            <person name="Zobanikova M."/>
            <person name="Chen L."/>
            <person name="Pospisilova P."/>
            <person name="Strouhal M."/>
            <person name="Qin X."/>
            <person name="Mikalova L."/>
            <person name="Norris S.J."/>
            <person name="Muzny D.M."/>
            <person name="Gibbs R.A."/>
            <person name="Fulton L.L."/>
            <person name="Sodergren E."/>
            <person name="Weinstock G.M."/>
            <person name="Smajs D."/>
        </authorList>
    </citation>
    <scope>NUCLEOTIDE SEQUENCE [LARGE SCALE GENOMIC DNA]</scope>
    <source>
        <strain evidence="11">Gauthier</strain>
    </source>
</reference>
<dbReference type="CDD" id="cd00858">
    <property type="entry name" value="GlyRS_anticodon"/>
    <property type="match status" value="1"/>
</dbReference>
<dbReference type="PRINTS" id="PR01043">
    <property type="entry name" value="TRNASYNTHGLY"/>
</dbReference>
<dbReference type="InterPro" id="IPR027031">
    <property type="entry name" value="Gly-tRNA_synthase/POLG2"/>
</dbReference>
<accession>A0AAU8Q0X6</accession>
<proteinExistence type="inferred from homology"/>
<evidence type="ECO:0000313" key="11">
    <source>
        <dbReference type="Proteomes" id="UP000008192"/>
    </source>
</evidence>
<name>A0AAU8Q0X6_TREPG</name>
<dbReference type="GO" id="GO:0070062">
    <property type="term" value="C:extracellular exosome"/>
    <property type="evidence" value="ECO:0007669"/>
    <property type="project" value="UniProtKB-ARBA"/>
</dbReference>
<evidence type="ECO:0000256" key="5">
    <source>
        <dbReference type="ARBA" id="ARBA00022840"/>
    </source>
</evidence>
<dbReference type="FunFam" id="3.40.50.800:FF:000002">
    <property type="entry name" value="Glycine--tRNA ligase"/>
    <property type="match status" value="1"/>
</dbReference>
<keyword evidence="4 8" id="KW-0547">Nucleotide-binding</keyword>
<dbReference type="Proteomes" id="UP000008192">
    <property type="component" value="Chromosome"/>
</dbReference>
<dbReference type="Pfam" id="PF00587">
    <property type="entry name" value="tRNA-synt_2b"/>
    <property type="match status" value="1"/>
</dbReference>
<dbReference type="GO" id="GO:0015966">
    <property type="term" value="P:diadenosine tetraphosphate biosynthetic process"/>
    <property type="evidence" value="ECO:0007669"/>
    <property type="project" value="UniProtKB-ARBA"/>
</dbReference>